<dbReference type="PROSITE" id="PS00829">
    <property type="entry name" value="GREAB_1"/>
    <property type="match status" value="1"/>
</dbReference>
<keyword evidence="5 8" id="KW-0804">Transcription</keyword>
<evidence type="ECO:0000256" key="7">
    <source>
        <dbReference type="ARBA" id="ARBA00030776"/>
    </source>
</evidence>
<dbReference type="GO" id="GO:0003677">
    <property type="term" value="F:DNA binding"/>
    <property type="evidence" value="ECO:0007669"/>
    <property type="project" value="UniProtKB-UniRule"/>
</dbReference>
<evidence type="ECO:0000256" key="2">
    <source>
        <dbReference type="ARBA" id="ARBA00013729"/>
    </source>
</evidence>
<evidence type="ECO:0000256" key="1">
    <source>
        <dbReference type="ARBA" id="ARBA00008213"/>
    </source>
</evidence>
<keyword evidence="3 8" id="KW-0805">Transcription regulation</keyword>
<evidence type="ECO:0000256" key="5">
    <source>
        <dbReference type="ARBA" id="ARBA00023163"/>
    </source>
</evidence>
<dbReference type="Proteomes" id="UP000002709">
    <property type="component" value="Chromosome"/>
</dbReference>
<organism evidence="12 13">
    <name type="scientific">Chlorobium luteolum (strain DSM 273 / BCRC 81028 / 2530)</name>
    <name type="common">Pelodictyon luteolum</name>
    <dbReference type="NCBI Taxonomy" id="319225"/>
    <lineage>
        <taxon>Bacteria</taxon>
        <taxon>Pseudomonadati</taxon>
        <taxon>Chlorobiota</taxon>
        <taxon>Chlorobiia</taxon>
        <taxon>Chlorobiales</taxon>
        <taxon>Chlorobiaceae</taxon>
        <taxon>Chlorobium/Pelodictyon group</taxon>
        <taxon>Pelodictyon</taxon>
    </lineage>
</organism>
<dbReference type="EMBL" id="CP000096">
    <property type="protein sequence ID" value="ABB24325.1"/>
    <property type="molecule type" value="Genomic_DNA"/>
</dbReference>
<accession>Q3B2V6</accession>
<dbReference type="NCBIfam" id="TIGR01462">
    <property type="entry name" value="greA"/>
    <property type="match status" value="1"/>
</dbReference>
<evidence type="ECO:0000256" key="6">
    <source>
        <dbReference type="ARBA" id="ARBA00024916"/>
    </source>
</evidence>
<gene>
    <name evidence="8" type="primary">greA</name>
    <name evidence="12" type="ordered locus">Plut_1466</name>
</gene>
<dbReference type="STRING" id="319225.Plut_1466"/>
<dbReference type="HAMAP" id="MF_00105">
    <property type="entry name" value="GreA_GreB"/>
    <property type="match status" value="1"/>
</dbReference>
<evidence type="ECO:0000256" key="9">
    <source>
        <dbReference type="RuleBase" id="RU000556"/>
    </source>
</evidence>
<dbReference type="InterPro" id="IPR001437">
    <property type="entry name" value="Tscrpt_elong_fac_GreA/B_C"/>
</dbReference>
<feature type="domain" description="Transcription elongation factor GreA/GreB C-terminal" evidence="10">
    <location>
        <begin position="100"/>
        <end position="173"/>
    </location>
</feature>
<dbReference type="PANTHER" id="PTHR30437:SF4">
    <property type="entry name" value="TRANSCRIPTION ELONGATION FACTOR GREA"/>
    <property type="match status" value="1"/>
</dbReference>
<dbReference type="InterPro" id="IPR006359">
    <property type="entry name" value="Tscrpt_elong_fac_GreA"/>
</dbReference>
<dbReference type="PROSITE" id="PS00830">
    <property type="entry name" value="GREAB_2"/>
    <property type="match status" value="1"/>
</dbReference>
<evidence type="ECO:0000256" key="3">
    <source>
        <dbReference type="ARBA" id="ARBA00023015"/>
    </source>
</evidence>
<dbReference type="InterPro" id="IPR023459">
    <property type="entry name" value="Tscrpt_elong_fac_GreA/B_fam"/>
</dbReference>
<evidence type="ECO:0000313" key="12">
    <source>
        <dbReference type="EMBL" id="ABB24325.1"/>
    </source>
</evidence>
<keyword evidence="13" id="KW-1185">Reference proteome</keyword>
<dbReference type="InterPro" id="IPR036953">
    <property type="entry name" value="GreA/GreB_C_sf"/>
</dbReference>
<dbReference type="InterPro" id="IPR028624">
    <property type="entry name" value="Tscrpt_elong_fac_GreA/B"/>
</dbReference>
<dbReference type="KEGG" id="plt:Plut_1466"/>
<keyword evidence="12" id="KW-0648">Protein biosynthesis</keyword>
<name>Q3B2V6_CHLL3</name>
<keyword evidence="8" id="KW-0175">Coiled coil</keyword>
<evidence type="ECO:0000259" key="10">
    <source>
        <dbReference type="Pfam" id="PF01272"/>
    </source>
</evidence>
<comment type="similarity">
    <text evidence="1 8 9">Belongs to the GreA/GreB family.</text>
</comment>
<dbReference type="PANTHER" id="PTHR30437">
    <property type="entry name" value="TRANSCRIPTION ELONGATION FACTOR GREA"/>
    <property type="match status" value="1"/>
</dbReference>
<sequence length="176" mass="19770">MHCSMAIGFFPTTNSLEMSERVYLTRDGYNRLKEELQVLVQETRKEVLEKIAEARSHGDLSENAEYDAAREEQSQTESRIADLENKLASATILDPKQIKTDKVYILTSVELRNLDAPKEIIEYTLVSSEEADSDLGKISVRSPVGRALIGKTAGDKVTIVVPKGELHYEILKIFVK</sequence>
<dbReference type="InterPro" id="IPR036805">
    <property type="entry name" value="Tscrpt_elong_fac_GreA/B_N_sf"/>
</dbReference>
<dbReference type="InterPro" id="IPR022691">
    <property type="entry name" value="Tscrpt_elong_fac_GreA/B_N"/>
</dbReference>
<evidence type="ECO:0000313" key="13">
    <source>
        <dbReference type="Proteomes" id="UP000002709"/>
    </source>
</evidence>
<dbReference type="FunFam" id="3.10.50.30:FF:000001">
    <property type="entry name" value="Transcription elongation factor GreA"/>
    <property type="match status" value="1"/>
</dbReference>
<feature type="domain" description="Transcription elongation factor GreA/GreB N-terminal" evidence="11">
    <location>
        <begin position="22"/>
        <end position="92"/>
    </location>
</feature>
<dbReference type="NCBIfam" id="NF001263">
    <property type="entry name" value="PRK00226.1-4"/>
    <property type="match status" value="1"/>
</dbReference>
<reference evidence="13" key="1">
    <citation type="submission" date="2005-08" db="EMBL/GenBank/DDBJ databases">
        <title>Complete sequence of Pelodictyon luteolum DSM 273.</title>
        <authorList>
            <consortium name="US DOE Joint Genome Institute"/>
            <person name="Copeland A."/>
            <person name="Lucas S."/>
            <person name="Lapidus A."/>
            <person name="Barry K."/>
            <person name="Detter J.C."/>
            <person name="Glavina T."/>
            <person name="Hammon N."/>
            <person name="Israni S."/>
            <person name="Pitluck S."/>
            <person name="Bryant D."/>
            <person name="Schmutz J."/>
            <person name="Larimer F."/>
            <person name="Land M."/>
            <person name="Kyrpides N."/>
            <person name="Ivanova N."/>
            <person name="Richardson P."/>
        </authorList>
    </citation>
    <scope>NUCLEOTIDE SEQUENCE [LARGE SCALE GENOMIC DNA]</scope>
    <source>
        <strain evidence="13">DSM 273 / BCRC 81028 / 2530</strain>
    </source>
</reference>
<dbReference type="NCBIfam" id="NF001261">
    <property type="entry name" value="PRK00226.1-2"/>
    <property type="match status" value="1"/>
</dbReference>
<dbReference type="SUPFAM" id="SSF46557">
    <property type="entry name" value="GreA transcript cleavage protein, N-terminal domain"/>
    <property type="match status" value="1"/>
</dbReference>
<evidence type="ECO:0000256" key="4">
    <source>
        <dbReference type="ARBA" id="ARBA00023125"/>
    </source>
</evidence>
<dbReference type="AlphaFoldDB" id="Q3B2V6"/>
<evidence type="ECO:0000256" key="8">
    <source>
        <dbReference type="HAMAP-Rule" id="MF_00105"/>
    </source>
</evidence>
<proteinExistence type="inferred from homology"/>
<dbReference type="GO" id="GO:0003746">
    <property type="term" value="F:translation elongation factor activity"/>
    <property type="evidence" value="ECO:0007669"/>
    <property type="project" value="UniProtKB-KW"/>
</dbReference>
<evidence type="ECO:0000259" key="11">
    <source>
        <dbReference type="Pfam" id="PF03449"/>
    </source>
</evidence>
<protein>
    <recommendedName>
        <fullName evidence="2 8">Transcription elongation factor GreA</fullName>
    </recommendedName>
    <alternativeName>
        <fullName evidence="7 8">Transcript cleavage factor GreA</fullName>
    </alternativeName>
</protein>
<dbReference type="SUPFAM" id="SSF54534">
    <property type="entry name" value="FKBP-like"/>
    <property type="match status" value="1"/>
</dbReference>
<dbReference type="GO" id="GO:0070063">
    <property type="term" value="F:RNA polymerase binding"/>
    <property type="evidence" value="ECO:0007669"/>
    <property type="project" value="InterPro"/>
</dbReference>
<dbReference type="eggNOG" id="COG0782">
    <property type="taxonomic scope" value="Bacteria"/>
</dbReference>
<dbReference type="Pfam" id="PF03449">
    <property type="entry name" value="GreA_GreB_N"/>
    <property type="match status" value="1"/>
</dbReference>
<dbReference type="Gene3D" id="1.10.287.180">
    <property type="entry name" value="Transcription elongation factor, GreA/GreB, N-terminal domain"/>
    <property type="match status" value="1"/>
</dbReference>
<feature type="coiled-coil region" evidence="8">
    <location>
        <begin position="26"/>
        <end position="86"/>
    </location>
</feature>
<dbReference type="InterPro" id="IPR018151">
    <property type="entry name" value="TF_GreA/GreB_CS"/>
</dbReference>
<dbReference type="PIRSF" id="PIRSF006092">
    <property type="entry name" value="GreA_GreB"/>
    <property type="match status" value="1"/>
</dbReference>
<comment type="function">
    <text evidence="6 8 9">Necessary for efficient RNA polymerase transcription elongation past template-encoded arresting sites. The arresting sites in DNA have the property of trapping a certain fraction of elongating RNA polymerases that pass through, resulting in locked ternary complexes. Cleavage of the nascent transcript by cleavage factors such as GreA or GreB allows the resumption of elongation from the new 3'terminus. GreA releases sequences of 2 to 3 nucleotides.</text>
</comment>
<dbReference type="HOGENOM" id="CLU_101379_2_0_10"/>
<keyword evidence="4 8" id="KW-0238">DNA-binding</keyword>
<dbReference type="Pfam" id="PF01272">
    <property type="entry name" value="GreA_GreB"/>
    <property type="match status" value="1"/>
</dbReference>
<dbReference type="GO" id="GO:0032784">
    <property type="term" value="P:regulation of DNA-templated transcription elongation"/>
    <property type="evidence" value="ECO:0007669"/>
    <property type="project" value="UniProtKB-UniRule"/>
</dbReference>
<dbReference type="GO" id="GO:0006354">
    <property type="term" value="P:DNA-templated transcription elongation"/>
    <property type="evidence" value="ECO:0007669"/>
    <property type="project" value="TreeGrafter"/>
</dbReference>
<dbReference type="Gene3D" id="3.10.50.30">
    <property type="entry name" value="Transcription elongation factor, GreA/GreB, C-terminal domain"/>
    <property type="match status" value="1"/>
</dbReference>
<dbReference type="FunFam" id="1.10.287.180:FF:000001">
    <property type="entry name" value="Transcription elongation factor GreA"/>
    <property type="match status" value="1"/>
</dbReference>
<keyword evidence="12" id="KW-0251">Elongation factor</keyword>